<evidence type="ECO:0000313" key="2">
    <source>
        <dbReference type="Proteomes" id="UP000199632"/>
    </source>
</evidence>
<keyword evidence="2" id="KW-1185">Reference proteome</keyword>
<dbReference type="EMBL" id="FNQB01000003">
    <property type="protein sequence ID" value="SDZ46660.1"/>
    <property type="molecule type" value="Genomic_DNA"/>
</dbReference>
<dbReference type="STRING" id="137265.SAMN05421684_5351"/>
<name>A0A1H3T9A2_9ACTN</name>
<gene>
    <name evidence="1" type="ORF">SAMN05421684_5351</name>
</gene>
<protein>
    <submittedName>
        <fullName evidence="1">Uncharacterized protein</fullName>
    </submittedName>
</protein>
<organism evidence="1 2">
    <name type="scientific">Asanoa ishikariensis</name>
    <dbReference type="NCBI Taxonomy" id="137265"/>
    <lineage>
        <taxon>Bacteria</taxon>
        <taxon>Bacillati</taxon>
        <taxon>Actinomycetota</taxon>
        <taxon>Actinomycetes</taxon>
        <taxon>Micromonosporales</taxon>
        <taxon>Micromonosporaceae</taxon>
        <taxon>Asanoa</taxon>
    </lineage>
</organism>
<dbReference type="AlphaFoldDB" id="A0A1H3T9A2"/>
<reference evidence="2" key="1">
    <citation type="submission" date="2016-10" db="EMBL/GenBank/DDBJ databases">
        <authorList>
            <person name="Varghese N."/>
            <person name="Submissions S."/>
        </authorList>
    </citation>
    <scope>NUCLEOTIDE SEQUENCE [LARGE SCALE GENOMIC DNA]</scope>
    <source>
        <strain evidence="2">DSM 44718</strain>
    </source>
</reference>
<proteinExistence type="predicted"/>
<sequence>MWNTPRDRLGLQWRIEVRDADRVSVFRRTGGRVGNAPLRHPRDLYELGGWLVDRGIDPEHLIAA</sequence>
<accession>A0A1H3T9A2</accession>
<evidence type="ECO:0000313" key="1">
    <source>
        <dbReference type="EMBL" id="SDZ46660.1"/>
    </source>
</evidence>
<dbReference type="Proteomes" id="UP000199632">
    <property type="component" value="Unassembled WGS sequence"/>
</dbReference>